<sequence length="1391" mass="160657">MFLARNIRSLENLSQLEDGRAEAKIIEIYNSLLISYFIPGEPSFKPDILPLTLQTILPLACSDSVSLRFQAESFLTRLSTILSAFSPAYLITAYKDVKTDELQPTAQSLMLNYYAIALHFLEPSQRSAHIETCHTLLLNSEPKYLRHLTKSDWALLSNSFSVSMFVSIIKFLLSSNDKILIAVMEFLIKSPETMLPLILERSDLQFLKVLIPEIPNYLHIPISLLKNRLISSFKSDNATDVSGAIEVVFLLMKRKRLSSEKSNWIEIFNEIGNLWSETQTISLKSAIINLYSNAAEQKLVPVAILRRFFKFDLELSTPILVSIIYACQIYIKITEEIPKGLIKLLKNVLFERDPLLYVAAIELLATDFNIMFQKMPNTAKNLLSLCLNPLPHYFVEQIAITHLLGNIDWNIQSQNENDLSKVDENNNNKIFMNTGNRCPLDQFKELIPNIILNFIEKPHQSLIPEIKVLIEKLNIEIPITKLNWYESASFYLPLVNNCDPFFVIELLDSYLIRAASFSMAADYLIKCITPENKALSEILFNRALYVTFKAIDALKLELKMVSPIYKMVSRQWKKVASSLYELLPVINDSLLNTHFGQIVNSCLKIISATVKFIDIQTNHAIDIVRIAKIFATAFTTTSCSIVSGISERFTDSNFRQEITKYFTSTFQFDDAVQVSLTAIECLNDSELPIVKDYINVASDYNRIVLLMYRDMTTLHNTFLAFKNDPDMRDYVKNCIDQIPFDNWQIEETDCLFISNLRNIKINNFDALDEFHQKVVKRFPETFEILNQKEYDNTFLVEDIPDSLNLGVIPETVEGEKGKFEDDELDYENDEKREKIEAVPFSPYNNIQPCKSLFYGFLWNSSRKLSDDDFIKAENYALSLNDSKITVAFLSYALKFNYQIQINAWTKNIKISYNDQPSTVAFCILASFIKATKKKWDELPDDQISLIHRILEKYGFHDAQPYTLVKIFKEEHGLIRMVAEAIISIDLERFAEFPLFADIFKDKENFENKLDDILEMMKDENNIYLSYEFVSLFSRFLAPKANFSQYEQFLFPKGIELINHYYPSKIGIEQFQSTLEKPEIREKVINFFENNRNFDSFLFHVIFHFEMKTEEFKRAIVPLGSFSASHPLYTHKLLFEQADNDPTTSISIFIFDSNTPPSYTREIVSLFVSPCCPSLPLYELRNVAAKLRPVFSALLFSDYDMFSPSLCDTSFPMPDEEYLLLSNPQNINIEKVNNLKSYFTKATTASNIIANQFYKLDPNILCKVFNTNSADAALIELNQKLIDTVINKLNYMSISIEIMKTILANTQFMQMCMIAVSDNFLNAEQKINVFFMLKLLDEKMEESEEVYKNMWKDMKATIPEKMKDKNISEMYQKDNSVDLLIKTLFTRNLNSD</sequence>
<gene>
    <name evidence="1" type="ORF">TRFO_23895</name>
</gene>
<accession>A0A1J4K8G0</accession>
<dbReference type="Proteomes" id="UP000179807">
    <property type="component" value="Unassembled WGS sequence"/>
</dbReference>
<dbReference type="RefSeq" id="XP_068360921.1">
    <property type="nucleotide sequence ID" value="XM_068503437.1"/>
</dbReference>
<dbReference type="OrthoDB" id="10616878at2759"/>
<keyword evidence="2" id="KW-1185">Reference proteome</keyword>
<evidence type="ECO:0000313" key="1">
    <source>
        <dbReference type="EMBL" id="OHT07785.1"/>
    </source>
</evidence>
<organism evidence="1 2">
    <name type="scientific">Tritrichomonas foetus</name>
    <dbReference type="NCBI Taxonomy" id="1144522"/>
    <lineage>
        <taxon>Eukaryota</taxon>
        <taxon>Metamonada</taxon>
        <taxon>Parabasalia</taxon>
        <taxon>Tritrichomonadida</taxon>
        <taxon>Tritrichomonadidae</taxon>
        <taxon>Tritrichomonas</taxon>
    </lineage>
</organism>
<comment type="caution">
    <text evidence="1">The sequence shown here is derived from an EMBL/GenBank/DDBJ whole genome shotgun (WGS) entry which is preliminary data.</text>
</comment>
<name>A0A1J4K8G0_9EUKA</name>
<protein>
    <submittedName>
        <fullName evidence="1">Uncharacterized protein</fullName>
    </submittedName>
</protein>
<dbReference type="GeneID" id="94838141"/>
<dbReference type="VEuPathDB" id="TrichDB:TRFO_23895"/>
<reference evidence="1" key="1">
    <citation type="submission" date="2016-10" db="EMBL/GenBank/DDBJ databases">
        <authorList>
            <person name="Benchimol M."/>
            <person name="Almeida L.G."/>
            <person name="Vasconcelos A.T."/>
            <person name="Perreira-Neves A."/>
            <person name="Rosa I.A."/>
            <person name="Tasca T."/>
            <person name="Bogo M.R."/>
            <person name="de Souza W."/>
        </authorList>
    </citation>
    <scope>NUCLEOTIDE SEQUENCE [LARGE SCALE GENOMIC DNA]</scope>
    <source>
        <strain evidence="1">K</strain>
    </source>
</reference>
<dbReference type="EMBL" id="MLAK01000686">
    <property type="protein sequence ID" value="OHT07785.1"/>
    <property type="molecule type" value="Genomic_DNA"/>
</dbReference>
<proteinExistence type="predicted"/>
<evidence type="ECO:0000313" key="2">
    <source>
        <dbReference type="Proteomes" id="UP000179807"/>
    </source>
</evidence>